<gene>
    <name evidence="1" type="ORF">A2V49_04140</name>
</gene>
<dbReference type="AlphaFoldDB" id="A0A1F4ULM9"/>
<sequence length="94" mass="10876">MLKNTEDIFVGDIFHDNSLAYKIEKITKSKEDILVIYSLSAHFVPSTKGPAWFAVVSHPYENSYENFVKLYPHRLEANKIVYSLQVGEKENLKK</sequence>
<accession>A0A1F4ULM9</accession>
<name>A0A1F4ULM9_UNCKA</name>
<protein>
    <submittedName>
        <fullName evidence="1">Uncharacterized protein</fullName>
    </submittedName>
</protein>
<organism evidence="1 2">
    <name type="scientific">candidate division WWE3 bacterium RBG_19FT_COMBO_34_6</name>
    <dbReference type="NCBI Taxonomy" id="1802612"/>
    <lineage>
        <taxon>Bacteria</taxon>
        <taxon>Katanobacteria</taxon>
    </lineage>
</organism>
<evidence type="ECO:0000313" key="2">
    <source>
        <dbReference type="Proteomes" id="UP000178615"/>
    </source>
</evidence>
<comment type="caution">
    <text evidence="1">The sequence shown here is derived from an EMBL/GenBank/DDBJ whole genome shotgun (WGS) entry which is preliminary data.</text>
</comment>
<evidence type="ECO:0000313" key="1">
    <source>
        <dbReference type="EMBL" id="OGC45875.1"/>
    </source>
</evidence>
<dbReference type="Proteomes" id="UP000178615">
    <property type="component" value="Unassembled WGS sequence"/>
</dbReference>
<proteinExistence type="predicted"/>
<dbReference type="EMBL" id="MEUV01000020">
    <property type="protein sequence ID" value="OGC45875.1"/>
    <property type="molecule type" value="Genomic_DNA"/>
</dbReference>
<reference evidence="1 2" key="1">
    <citation type="journal article" date="2016" name="Nat. Commun.">
        <title>Thousands of microbial genomes shed light on interconnected biogeochemical processes in an aquifer system.</title>
        <authorList>
            <person name="Anantharaman K."/>
            <person name="Brown C.T."/>
            <person name="Hug L.A."/>
            <person name="Sharon I."/>
            <person name="Castelle C.J."/>
            <person name="Probst A.J."/>
            <person name="Thomas B.C."/>
            <person name="Singh A."/>
            <person name="Wilkins M.J."/>
            <person name="Karaoz U."/>
            <person name="Brodie E.L."/>
            <person name="Williams K.H."/>
            <person name="Hubbard S.S."/>
            <person name="Banfield J.F."/>
        </authorList>
    </citation>
    <scope>NUCLEOTIDE SEQUENCE [LARGE SCALE GENOMIC DNA]</scope>
</reference>